<dbReference type="InterPro" id="IPR004358">
    <property type="entry name" value="Sig_transdc_His_kin-like_C"/>
</dbReference>
<feature type="transmembrane region" description="Helical" evidence="3">
    <location>
        <begin position="233"/>
        <end position="253"/>
    </location>
</feature>
<keyword evidence="6" id="KW-1185">Reference proteome</keyword>
<name>A0A6I4T117_9SPHN</name>
<gene>
    <name evidence="5" type="primary">prsK</name>
    <name evidence="5" type="ORF">GRI91_02635</name>
</gene>
<dbReference type="InterPro" id="IPR036890">
    <property type="entry name" value="HATPase_C_sf"/>
</dbReference>
<dbReference type="PANTHER" id="PTHR45569">
    <property type="entry name" value="SENSOR PROTEIN KDPD"/>
    <property type="match status" value="1"/>
</dbReference>
<dbReference type="InterPro" id="IPR052023">
    <property type="entry name" value="Histidine_kinase_KdpD"/>
</dbReference>
<dbReference type="PANTHER" id="PTHR45569:SF1">
    <property type="entry name" value="SENSOR PROTEIN KDPD"/>
    <property type="match status" value="1"/>
</dbReference>
<organism evidence="5 6">
    <name type="scientific">Altericroceibacterium endophyticum</name>
    <dbReference type="NCBI Taxonomy" id="1808508"/>
    <lineage>
        <taxon>Bacteria</taxon>
        <taxon>Pseudomonadati</taxon>
        <taxon>Pseudomonadota</taxon>
        <taxon>Alphaproteobacteria</taxon>
        <taxon>Sphingomonadales</taxon>
        <taxon>Erythrobacteraceae</taxon>
        <taxon>Altericroceibacterium</taxon>
    </lineage>
</organism>
<dbReference type="GO" id="GO:0000155">
    <property type="term" value="F:phosphorelay sensor kinase activity"/>
    <property type="evidence" value="ECO:0007669"/>
    <property type="project" value="TreeGrafter"/>
</dbReference>
<feature type="transmembrane region" description="Helical" evidence="3">
    <location>
        <begin position="40"/>
        <end position="62"/>
    </location>
</feature>
<dbReference type="OrthoDB" id="9785691at2"/>
<dbReference type="GO" id="GO:0005886">
    <property type="term" value="C:plasma membrane"/>
    <property type="evidence" value="ECO:0007669"/>
    <property type="project" value="TreeGrafter"/>
</dbReference>
<keyword evidence="3" id="KW-0812">Transmembrane</keyword>
<keyword evidence="3" id="KW-0472">Membrane</keyword>
<feature type="transmembrane region" description="Helical" evidence="3">
    <location>
        <begin position="165"/>
        <end position="186"/>
    </location>
</feature>
<comment type="catalytic activity">
    <reaction evidence="1">
        <text>ATP + protein L-histidine = ADP + protein N-phospho-L-histidine.</text>
        <dbReference type="EC" id="2.7.13.3"/>
    </reaction>
</comment>
<protein>
    <recommendedName>
        <fullName evidence="2">histidine kinase</fullName>
        <ecNumber evidence="2">2.7.13.3</ecNumber>
    </recommendedName>
</protein>
<reference evidence="5 6" key="1">
    <citation type="submission" date="2019-12" db="EMBL/GenBank/DDBJ databases">
        <title>Genomic-based taxomic classification of the family Erythrobacteraceae.</title>
        <authorList>
            <person name="Xu L."/>
        </authorList>
    </citation>
    <scope>NUCLEOTIDE SEQUENCE [LARGE SCALE GENOMIC DNA]</scope>
    <source>
        <strain evidence="5 6">LMG 29518</strain>
    </source>
</reference>
<feature type="transmembrane region" description="Helical" evidence="3">
    <location>
        <begin position="6"/>
        <end position="28"/>
    </location>
</feature>
<evidence type="ECO:0000256" key="3">
    <source>
        <dbReference type="SAM" id="Phobius"/>
    </source>
</evidence>
<dbReference type="AlphaFoldDB" id="A0A6I4T117"/>
<keyword evidence="3" id="KW-1133">Transmembrane helix</keyword>
<keyword evidence="5" id="KW-0418">Kinase</keyword>
<evidence type="ECO:0000313" key="5">
    <source>
        <dbReference type="EMBL" id="MXO64647.1"/>
    </source>
</evidence>
<dbReference type="EMBL" id="WTYT01000001">
    <property type="protein sequence ID" value="MXO64647.1"/>
    <property type="molecule type" value="Genomic_DNA"/>
</dbReference>
<dbReference type="EC" id="2.7.13.3" evidence="2"/>
<feature type="domain" description="Histidine kinase" evidence="4">
    <location>
        <begin position="484"/>
        <end position="686"/>
    </location>
</feature>
<comment type="caution">
    <text evidence="5">The sequence shown here is derived from an EMBL/GenBank/DDBJ whole genome shotgun (WGS) entry which is preliminary data.</text>
</comment>
<dbReference type="SUPFAM" id="SSF55781">
    <property type="entry name" value="GAF domain-like"/>
    <property type="match status" value="1"/>
</dbReference>
<keyword evidence="5" id="KW-0808">Transferase</keyword>
<dbReference type="RefSeq" id="WP_160735055.1">
    <property type="nucleotide sequence ID" value="NZ_WTYT01000001.1"/>
</dbReference>
<dbReference type="InterPro" id="IPR005467">
    <property type="entry name" value="His_kinase_dom"/>
</dbReference>
<dbReference type="SMART" id="SM00387">
    <property type="entry name" value="HATPase_c"/>
    <property type="match status" value="1"/>
</dbReference>
<dbReference type="Proteomes" id="UP000438476">
    <property type="component" value="Unassembled WGS sequence"/>
</dbReference>
<dbReference type="PRINTS" id="PR00344">
    <property type="entry name" value="BCTRLSENSOR"/>
</dbReference>
<feature type="transmembrane region" description="Helical" evidence="3">
    <location>
        <begin position="68"/>
        <end position="84"/>
    </location>
</feature>
<dbReference type="Gene3D" id="3.30.565.10">
    <property type="entry name" value="Histidine kinase-like ATPase, C-terminal domain"/>
    <property type="match status" value="1"/>
</dbReference>
<dbReference type="Pfam" id="PF02518">
    <property type="entry name" value="HATPase_c"/>
    <property type="match status" value="1"/>
</dbReference>
<evidence type="ECO:0000256" key="2">
    <source>
        <dbReference type="ARBA" id="ARBA00012438"/>
    </source>
</evidence>
<evidence type="ECO:0000256" key="1">
    <source>
        <dbReference type="ARBA" id="ARBA00000085"/>
    </source>
</evidence>
<evidence type="ECO:0000259" key="4">
    <source>
        <dbReference type="PROSITE" id="PS50109"/>
    </source>
</evidence>
<evidence type="ECO:0000313" key="6">
    <source>
        <dbReference type="Proteomes" id="UP000438476"/>
    </source>
</evidence>
<feature type="transmembrane region" description="Helical" evidence="3">
    <location>
        <begin position="96"/>
        <end position="117"/>
    </location>
</feature>
<accession>A0A6I4T117</accession>
<feature type="transmembrane region" description="Helical" evidence="3">
    <location>
        <begin position="192"/>
        <end position="212"/>
    </location>
</feature>
<feature type="transmembrane region" description="Helical" evidence="3">
    <location>
        <begin position="259"/>
        <end position="279"/>
    </location>
</feature>
<dbReference type="SUPFAM" id="SSF55874">
    <property type="entry name" value="ATPase domain of HSP90 chaperone/DNA topoisomerase II/histidine kinase"/>
    <property type="match status" value="1"/>
</dbReference>
<dbReference type="NCBIfam" id="TIGR02916">
    <property type="entry name" value="PEP_his_kin"/>
    <property type="match status" value="1"/>
</dbReference>
<sequence>MAEFWHLLTIVGYLVSAAGALALAIWLLPKERRQEGAVPAIIFSLIVSAAWAISVVAVGGLAPAPQGLLSFSYLAWLWTLYRLFTRGERVKGIGPLRPVLAALAFVEMLQLPLVFVFRDIPVSELPVLAFVSITAMRLLVCVGALVLLHNLYAGTTATEYSVLRWPAAALALMWLYDLNLYTVAYLAESVPLTLAALRSVMLLLMVLLLAFGQFHRGTEYRLRPSRSFAFQSLSLALIGGYFLAMLFIARALSFVGGDFARLVQAVFVAGASAAALLMLPSRRLRGWLRITLARNLFQHRYDYRTEWLRFTETIGRSGINNASLRERAIQTLADITDSASGVLFARCSDDDGLVLEARWQWNNLDVPAEALPMECVRFFEEQHVIIALDEVREGKGRAIPDDVVPEWLMATRDVWALIPLHHFNRLIGVVALGRPPIRRVLDWEDFDLLRIVSYQLASYLAEEMSQDALGEAQRFDDFNRRIAFVMHDVKNLASQLSLLARNAEKHADKPEFRADMLVTLRNSTDKLNMLLARLNRYGSHVREEIVDVSLTDLLNTIVRRFKNQHEIILIERENYRVLADPAALEQSLVHLVQNAVDASAAAAPVFLDARCDGDKILLEIIDSGCGMSTEFIRTQLFKPFRSSKPGGFGIGAFEAREMIQAMGGHISVESREGLGSRFMIHLPLAQSELGSELNNNPNEVA</sequence>
<dbReference type="InterPro" id="IPR014265">
    <property type="entry name" value="XrtA/PrsK"/>
</dbReference>
<feature type="transmembrane region" description="Helical" evidence="3">
    <location>
        <begin position="129"/>
        <end position="153"/>
    </location>
</feature>
<dbReference type="InterPro" id="IPR003594">
    <property type="entry name" value="HATPase_dom"/>
</dbReference>
<dbReference type="PROSITE" id="PS50109">
    <property type="entry name" value="HIS_KIN"/>
    <property type="match status" value="1"/>
</dbReference>
<proteinExistence type="predicted"/>